<evidence type="ECO:0000256" key="1">
    <source>
        <dbReference type="ARBA" id="ARBA00004141"/>
    </source>
</evidence>
<dbReference type="EC" id="2.4.1.336" evidence="9"/>
<name>A0A0Q0HWC7_PSESX</name>
<dbReference type="InterPro" id="IPR029044">
    <property type="entry name" value="Nucleotide-diphossugar_trans"/>
</dbReference>
<comment type="catalytic activity">
    <reaction evidence="8">
        <text>a 1,2-diacyl-sn-glycerol + UDP-alpha-D-glucose = a 1,2-diacyl-3-O-(beta-D-glucopyranosyl)-sn-glycerol + UDP + H(+)</text>
        <dbReference type="Rhea" id="RHEA:17285"/>
        <dbReference type="ChEBI" id="CHEBI:15378"/>
        <dbReference type="ChEBI" id="CHEBI:17815"/>
        <dbReference type="ChEBI" id="CHEBI:58223"/>
        <dbReference type="ChEBI" id="CHEBI:58885"/>
        <dbReference type="ChEBI" id="CHEBI:75799"/>
        <dbReference type="EC" id="2.4.1.336"/>
    </reaction>
</comment>
<dbReference type="SUPFAM" id="SSF53448">
    <property type="entry name" value="Nucleotide-diphospho-sugar transferases"/>
    <property type="match status" value="1"/>
</dbReference>
<evidence type="ECO:0000256" key="7">
    <source>
        <dbReference type="ARBA" id="ARBA00023136"/>
    </source>
</evidence>
<dbReference type="PANTHER" id="PTHR43867:SF4">
    <property type="entry name" value="BETA-(1-3)-GLUCOSYL TRANSFERASE"/>
    <property type="match status" value="1"/>
</dbReference>
<feature type="transmembrane region" description="Helical" evidence="12">
    <location>
        <begin position="348"/>
        <end position="370"/>
    </location>
</feature>
<keyword evidence="7 12" id="KW-0472">Membrane</keyword>
<evidence type="ECO:0000256" key="8">
    <source>
        <dbReference type="ARBA" id="ARBA00053004"/>
    </source>
</evidence>
<comment type="caution">
    <text evidence="13">The sequence shown here is derived from an EMBL/GenBank/DDBJ whole genome shotgun (WGS) entry which is preliminary data.</text>
</comment>
<evidence type="ECO:0000256" key="12">
    <source>
        <dbReference type="SAM" id="Phobius"/>
    </source>
</evidence>
<comment type="subcellular location">
    <subcellularLocation>
        <location evidence="1">Membrane</location>
        <topology evidence="1">Multi-pass membrane protein</topology>
    </subcellularLocation>
</comment>
<feature type="transmembrane region" description="Helical" evidence="12">
    <location>
        <begin position="805"/>
        <end position="825"/>
    </location>
</feature>
<dbReference type="AlphaFoldDB" id="A0A0Q0HWC7"/>
<gene>
    <name evidence="13" type="ORF">ALP44_02589</name>
</gene>
<dbReference type="RefSeq" id="WP_003377774.1">
    <property type="nucleotide sequence ID" value="NZ_BQUM01000005.1"/>
</dbReference>
<evidence type="ECO:0000313" key="13">
    <source>
        <dbReference type="EMBL" id="RMT75100.1"/>
    </source>
</evidence>
<evidence type="ECO:0000256" key="10">
    <source>
        <dbReference type="ARBA" id="ARBA00068721"/>
    </source>
</evidence>
<evidence type="ECO:0000313" key="14">
    <source>
        <dbReference type="Proteomes" id="UP000282636"/>
    </source>
</evidence>
<feature type="transmembrane region" description="Helical" evidence="12">
    <location>
        <begin position="325"/>
        <end position="342"/>
    </location>
</feature>
<evidence type="ECO:0000256" key="9">
    <source>
        <dbReference type="ARBA" id="ARBA00066964"/>
    </source>
</evidence>
<keyword evidence="3 13" id="KW-0808">Transferase</keyword>
<feature type="transmembrane region" description="Helical" evidence="12">
    <location>
        <begin position="662"/>
        <end position="682"/>
    </location>
</feature>
<dbReference type="Gene3D" id="3.90.550.10">
    <property type="entry name" value="Spore Coat Polysaccharide Biosynthesis Protein SpsA, Chain A"/>
    <property type="match status" value="1"/>
</dbReference>
<keyword evidence="4 12" id="KW-0812">Transmembrane</keyword>
<dbReference type="SUPFAM" id="SSF51445">
    <property type="entry name" value="(Trans)glycosidases"/>
    <property type="match status" value="1"/>
</dbReference>
<feature type="transmembrane region" description="Helical" evidence="12">
    <location>
        <begin position="735"/>
        <end position="756"/>
    </location>
</feature>
<evidence type="ECO:0000256" key="2">
    <source>
        <dbReference type="ARBA" id="ARBA00022676"/>
    </source>
</evidence>
<dbReference type="FunFam" id="3.90.550.10:FF:000164">
    <property type="entry name" value="Beta-(1-3)-glucosyl transferase"/>
    <property type="match status" value="1"/>
</dbReference>
<accession>A0A0Q0HWC7</accession>
<keyword evidence="6 12" id="KW-1133">Transmembrane helix</keyword>
<dbReference type="InterPro" id="IPR017853">
    <property type="entry name" value="GH"/>
</dbReference>
<dbReference type="Proteomes" id="UP000282636">
    <property type="component" value="Unassembled WGS sequence"/>
</dbReference>
<reference evidence="13 14" key="1">
    <citation type="submission" date="2018-08" db="EMBL/GenBank/DDBJ databases">
        <title>Recombination of ecologically and evolutionarily significant loci maintains genetic cohesion in the Pseudomonas syringae species complex.</title>
        <authorList>
            <person name="Dillon M."/>
            <person name="Thakur S."/>
            <person name="Almeida R.N.D."/>
            <person name="Weir B.S."/>
            <person name="Guttman D.S."/>
        </authorList>
    </citation>
    <scope>NUCLEOTIDE SEQUENCE [LARGE SCALE GENOMIC DNA]</scope>
    <source>
        <strain evidence="13 14">ICMP 3934</strain>
    </source>
</reference>
<dbReference type="GO" id="GO:0005886">
    <property type="term" value="C:plasma membrane"/>
    <property type="evidence" value="ECO:0007669"/>
    <property type="project" value="TreeGrafter"/>
</dbReference>
<evidence type="ECO:0000256" key="5">
    <source>
        <dbReference type="ARBA" id="ARBA00022842"/>
    </source>
</evidence>
<protein>
    <recommendedName>
        <fullName evidence="10">Beta-monoglucosyldiacylglycerol synthase</fullName>
        <ecNumber evidence="9">2.4.1.336</ecNumber>
    </recommendedName>
    <alternativeName>
        <fullName evidence="11">UDP-glucose:1,2-diacylglycerol 3-beta-D-glucosyltransferase</fullName>
    </alternativeName>
</protein>
<dbReference type="PANTHER" id="PTHR43867">
    <property type="entry name" value="CELLULOSE SYNTHASE CATALYTIC SUBUNIT A [UDP-FORMING]"/>
    <property type="match status" value="1"/>
</dbReference>
<proteinExistence type="predicted"/>
<keyword evidence="5" id="KW-0460">Magnesium</keyword>
<evidence type="ECO:0000256" key="11">
    <source>
        <dbReference type="ARBA" id="ARBA00078564"/>
    </source>
</evidence>
<dbReference type="Gene3D" id="3.20.20.80">
    <property type="entry name" value="Glycosidases"/>
    <property type="match status" value="1"/>
</dbReference>
<dbReference type="InterPro" id="IPR050321">
    <property type="entry name" value="Glycosyltr_2/OpgH_subfam"/>
</dbReference>
<dbReference type="GO" id="GO:0016758">
    <property type="term" value="F:hexosyltransferase activity"/>
    <property type="evidence" value="ECO:0007669"/>
    <property type="project" value="TreeGrafter"/>
</dbReference>
<sequence length="837" mass="94769">MNHTATINFNRLKDGFSPKKLFQRRLIEVPDWPASISGFSYAPFRPGQSARKKIYPTREQIKEDLLLIKPFTQNIRTYSVEGTLAYIPEIAEELGMSVSLGAWISQDKARNAQELKTAIEITNRFSCVQRLMVGNEVLFRGDLSPEQLIEHIKTARHSVKVPVATSDTWMQWLEAPELVEHSDFIAAHILPFWERFSAEEAASIVINQARQLQQEFPDKTLILSEIGWPSQGNATRRASTTAAEQSIYLRTQISVLAQLDCPYFVIEAFDQPWKTGEGTPGPHWGFFNSQRKLKLQLYGPVNAPIRWRSTLLNSVIRLRPDSSRVTLAVTVALICALIILALEYSQSLPLWITMPVSVLWATCLLAGIAIESHEFLEAIWGPEQPRMFLPARFKYDQAPKVSLHVPCYDEPPDMVKRTLDALQNLDYPNFEVLVIDNNTPDRATWEPVEQHCQRLGSRFKFFHVSPLAGFKAGALNYLIGQTAPDAEIVAVIDADYCVNRLWLKHMVPHFANPKIGIIQVPQDYSDGDKNLFKYCCHAEYKGFFEVGMVIRNDHDAIIQHGTMTLIRRSALDRLGWAQWCICEDAELGLRMLENGFSTGYTPLSYGKGLTPDTFNDFKKQRFRWAYGAVQIVKQHSWSLIAGRSEALSTMQRYHFLAGWVPWAAEGVNYLLVFATLLWSAAMILRPEMLYPVPWIFSTSLLLMFTLRIVKVFFLYQQRVGSDVTEAMAAILAGMALYPTIGRAVLSGLFTSGLPFFRTPKQSSCNSFRQTIIEARQDFYVVMISLVAIVLLYIRKDTVDPDLGFWIAMLVAQSLPYLAAITMAILSARATRPALSTA</sequence>
<organism evidence="13 14">
    <name type="scientific">Pseudomonas syringae pv. theae</name>
    <dbReference type="NCBI Taxonomy" id="103985"/>
    <lineage>
        <taxon>Bacteria</taxon>
        <taxon>Pseudomonadati</taxon>
        <taxon>Pseudomonadota</taxon>
        <taxon>Gammaproteobacteria</taxon>
        <taxon>Pseudomonadales</taxon>
        <taxon>Pseudomonadaceae</taxon>
        <taxon>Pseudomonas</taxon>
        <taxon>Pseudomonas syringae</taxon>
    </lineage>
</organism>
<dbReference type="Pfam" id="PF13641">
    <property type="entry name" value="Glyco_tranf_2_3"/>
    <property type="match status" value="1"/>
</dbReference>
<dbReference type="EMBL" id="RBTL01000026">
    <property type="protein sequence ID" value="RMT75100.1"/>
    <property type="molecule type" value="Genomic_DNA"/>
</dbReference>
<evidence type="ECO:0000256" key="4">
    <source>
        <dbReference type="ARBA" id="ARBA00022692"/>
    </source>
</evidence>
<evidence type="ECO:0000256" key="3">
    <source>
        <dbReference type="ARBA" id="ARBA00022679"/>
    </source>
</evidence>
<evidence type="ECO:0000256" key="6">
    <source>
        <dbReference type="ARBA" id="ARBA00022989"/>
    </source>
</evidence>
<feature type="transmembrane region" description="Helical" evidence="12">
    <location>
        <begin position="777"/>
        <end position="793"/>
    </location>
</feature>
<feature type="transmembrane region" description="Helical" evidence="12">
    <location>
        <begin position="694"/>
        <end position="715"/>
    </location>
</feature>
<keyword evidence="2" id="KW-0328">Glycosyltransferase</keyword>